<dbReference type="PANTHER" id="PTHR35371">
    <property type="entry name" value="INNER MEMBRANE PROTEIN"/>
    <property type="match status" value="1"/>
</dbReference>
<evidence type="ECO:0000256" key="2">
    <source>
        <dbReference type="ARBA" id="ARBA00022692"/>
    </source>
</evidence>
<feature type="transmembrane region" description="Helical" evidence="5">
    <location>
        <begin position="118"/>
        <end position="136"/>
    </location>
</feature>
<evidence type="ECO:0000256" key="1">
    <source>
        <dbReference type="ARBA" id="ARBA00004370"/>
    </source>
</evidence>
<comment type="caution">
    <text evidence="6">The sequence shown here is derived from an EMBL/GenBank/DDBJ whole genome shotgun (WGS) entry which is preliminary data.</text>
</comment>
<gene>
    <name evidence="6" type="ORF">MBELCI_1066</name>
</gene>
<evidence type="ECO:0000256" key="4">
    <source>
        <dbReference type="ARBA" id="ARBA00023136"/>
    </source>
</evidence>
<dbReference type="eggNOG" id="COG3686">
    <property type="taxonomic scope" value="Bacteria"/>
</dbReference>
<evidence type="ECO:0000256" key="3">
    <source>
        <dbReference type="ARBA" id="ARBA00022989"/>
    </source>
</evidence>
<name>U3ABH1_9RHOB</name>
<dbReference type="Gene3D" id="1.20.120.550">
    <property type="entry name" value="Membrane associated eicosanoid/glutathione metabolism-like domain"/>
    <property type="match status" value="1"/>
</dbReference>
<dbReference type="Proteomes" id="UP000016566">
    <property type="component" value="Unassembled WGS sequence"/>
</dbReference>
<dbReference type="InterPro" id="IPR001129">
    <property type="entry name" value="Membr-assoc_MAPEG"/>
</dbReference>
<dbReference type="EMBL" id="BATB01000009">
    <property type="protein sequence ID" value="GAD55014.1"/>
    <property type="molecule type" value="Genomic_DNA"/>
</dbReference>
<evidence type="ECO:0000313" key="6">
    <source>
        <dbReference type="EMBL" id="GAD55014.1"/>
    </source>
</evidence>
<keyword evidence="2 5" id="KW-0812">Transmembrane</keyword>
<proteinExistence type="predicted"/>
<reference evidence="6" key="1">
    <citation type="journal article" date="2013" name="Genome Announc.">
        <title>Draft Genome Sequence of Loktanella cinnabarina LL-001T, Isolated from Deep-Sea Floor Sediment.</title>
        <authorList>
            <person name="Nishi S."/>
            <person name="Tsubouchi T."/>
            <person name="Takaki Y."/>
            <person name="Koyanagi R."/>
            <person name="Satoh N."/>
            <person name="Maruyama T."/>
            <person name="Hatada Y."/>
        </authorList>
    </citation>
    <scope>NUCLEOTIDE SEQUENCE [LARGE SCALE GENOMIC DNA]</scope>
    <source>
        <strain evidence="6">LL-001</strain>
    </source>
</reference>
<protein>
    <submittedName>
        <fullName evidence="6">Inner membrane protein</fullName>
    </submittedName>
</protein>
<dbReference type="PANTHER" id="PTHR35371:SF1">
    <property type="entry name" value="BLR7753 PROTEIN"/>
    <property type="match status" value="1"/>
</dbReference>
<dbReference type="GO" id="GO:0016020">
    <property type="term" value="C:membrane"/>
    <property type="evidence" value="ECO:0007669"/>
    <property type="project" value="UniProtKB-SubCell"/>
</dbReference>
<dbReference type="STRING" id="1337093.MBELCI_1066"/>
<dbReference type="SUPFAM" id="SSF161084">
    <property type="entry name" value="MAPEG domain-like"/>
    <property type="match status" value="1"/>
</dbReference>
<comment type="subcellular location">
    <subcellularLocation>
        <location evidence="1">Membrane</location>
    </subcellularLocation>
</comment>
<accession>U3ABH1</accession>
<evidence type="ECO:0000313" key="7">
    <source>
        <dbReference type="Proteomes" id="UP000016566"/>
    </source>
</evidence>
<keyword evidence="3 5" id="KW-1133">Transmembrane helix</keyword>
<dbReference type="AlphaFoldDB" id="U3ABH1"/>
<sequence length="137" mass="15126">MMAPELQVLALAGLLQAMQYAWLSVRANRELGFAKTLSARDPQRLGGTLESMASPRTGRLYRALNNHFEGLILFTLAVVVLILGDKTTGLSALLAWTYLAARILYVPAYYFGLRPWRSLIWLVGFLATIAMIGLALV</sequence>
<organism evidence="6 7">
    <name type="scientific">Limimaricola cinnabarinus LL-001</name>
    <dbReference type="NCBI Taxonomy" id="1337093"/>
    <lineage>
        <taxon>Bacteria</taxon>
        <taxon>Pseudomonadati</taxon>
        <taxon>Pseudomonadota</taxon>
        <taxon>Alphaproteobacteria</taxon>
        <taxon>Rhodobacterales</taxon>
        <taxon>Paracoccaceae</taxon>
        <taxon>Limimaricola</taxon>
    </lineage>
</organism>
<evidence type="ECO:0000256" key="5">
    <source>
        <dbReference type="SAM" id="Phobius"/>
    </source>
</evidence>
<feature type="transmembrane region" description="Helical" evidence="5">
    <location>
        <begin position="64"/>
        <end position="83"/>
    </location>
</feature>
<keyword evidence="7" id="KW-1185">Reference proteome</keyword>
<feature type="transmembrane region" description="Helical" evidence="5">
    <location>
        <begin position="90"/>
        <end position="112"/>
    </location>
</feature>
<dbReference type="InterPro" id="IPR023352">
    <property type="entry name" value="MAPEG-like_dom_sf"/>
</dbReference>
<keyword evidence="4 5" id="KW-0472">Membrane</keyword>
<dbReference type="Pfam" id="PF01124">
    <property type="entry name" value="MAPEG"/>
    <property type="match status" value="1"/>
</dbReference>